<evidence type="ECO:0008006" key="3">
    <source>
        <dbReference type="Google" id="ProtNLM"/>
    </source>
</evidence>
<dbReference type="AlphaFoldDB" id="A0A6N2S7P8"/>
<sequence length="134" mass="15421">MQAINTAYHSRDAVLEQLQQNIDAVLSEAEQPTDNVDGRLEELLKLANSNADYTEIADEIDRLREMKQNALVENAERDGLKQRITEMVDFLKNQDADIESYDEALVRKMIEKVTVYEEKFVVEFKAGISLEVER</sequence>
<reference evidence="2" key="1">
    <citation type="submission" date="2019-11" db="EMBL/GenBank/DDBJ databases">
        <authorList>
            <person name="Feng L."/>
        </authorList>
    </citation>
    <scope>NUCLEOTIDE SEQUENCE</scope>
    <source>
        <strain evidence="2">CinnocuumLFYP12</strain>
    </source>
</reference>
<accession>A0A6N2S7P8</accession>
<organism evidence="2">
    <name type="scientific">Clostridium innocuum</name>
    <dbReference type="NCBI Taxonomy" id="1522"/>
    <lineage>
        <taxon>Bacteria</taxon>
        <taxon>Bacillati</taxon>
        <taxon>Bacillota</taxon>
        <taxon>Clostridia</taxon>
        <taxon>Eubacteriales</taxon>
        <taxon>Clostridiaceae</taxon>
        <taxon>Clostridium</taxon>
    </lineage>
</organism>
<gene>
    <name evidence="2" type="ORF">CILFYP12_00713</name>
</gene>
<dbReference type="GeneID" id="61927370"/>
<feature type="coiled-coil region" evidence="1">
    <location>
        <begin position="46"/>
        <end position="83"/>
    </location>
</feature>
<protein>
    <recommendedName>
        <fullName evidence="3">Site-specific recombinase</fullName>
    </recommendedName>
</protein>
<evidence type="ECO:0000256" key="1">
    <source>
        <dbReference type="SAM" id="Coils"/>
    </source>
</evidence>
<evidence type="ECO:0000313" key="2">
    <source>
        <dbReference type="EMBL" id="VYS89236.1"/>
    </source>
</evidence>
<dbReference type="EMBL" id="CACRTE010000010">
    <property type="protein sequence ID" value="VYS89236.1"/>
    <property type="molecule type" value="Genomic_DNA"/>
</dbReference>
<name>A0A6N2S7P8_CLOIN</name>
<proteinExistence type="predicted"/>
<keyword evidence="1" id="KW-0175">Coiled coil</keyword>
<dbReference type="RefSeq" id="WP_002607574.1">
    <property type="nucleotide sequence ID" value="NZ_BAAACC010000015.1"/>
</dbReference>